<dbReference type="EMBL" id="CP051464">
    <property type="protein sequence ID" value="QJC97793.1"/>
    <property type="molecule type" value="Genomic_DNA"/>
</dbReference>
<keyword evidence="2" id="KW-1185">Reference proteome</keyword>
<name>A0ABX6M2A7_BACMO</name>
<reference evidence="1 2" key="1">
    <citation type="submission" date="2020-04" db="EMBL/GenBank/DDBJ databases">
        <title>Plant growth promoting and environmental Bacillus: genomic and epigenetic comparison.</title>
        <authorList>
            <person name="Reva O.N."/>
            <person name="Lutz S."/>
            <person name="Ahrens C.H."/>
        </authorList>
    </citation>
    <scope>NUCLEOTIDE SEQUENCE [LARGE SCALE GENOMIC DNA]</scope>
    <source>
        <strain evidence="1 2">UCMB5075</strain>
    </source>
</reference>
<protein>
    <submittedName>
        <fullName evidence="1">Bifunctional beta-phosphoglucomutase / glucose-1-phosphate phosphodismutase</fullName>
    </submittedName>
</protein>
<proteinExistence type="predicted"/>
<evidence type="ECO:0000313" key="2">
    <source>
        <dbReference type="Proteomes" id="UP000501048"/>
    </source>
</evidence>
<dbReference type="Proteomes" id="UP000501048">
    <property type="component" value="Chromosome"/>
</dbReference>
<evidence type="ECO:0000313" key="1">
    <source>
        <dbReference type="EMBL" id="QJC97793.1"/>
    </source>
</evidence>
<organism evidence="1 2">
    <name type="scientific">Bacillus mojavensis</name>
    <dbReference type="NCBI Taxonomy" id="72360"/>
    <lineage>
        <taxon>Bacteria</taxon>
        <taxon>Bacillati</taxon>
        <taxon>Bacillota</taxon>
        <taxon>Bacilli</taxon>
        <taxon>Bacillales</taxon>
        <taxon>Bacillaceae</taxon>
        <taxon>Bacillus</taxon>
    </lineage>
</organism>
<accession>A0ABX6M2A7</accession>
<gene>
    <name evidence="1" type="primary">mdxM</name>
    <name evidence="1" type="ORF">HC660_33460</name>
</gene>
<sequence length="44" mass="5099">MFAVGVGHEQSMHDADLIVRQTCDLSFDVLNEEWKAYRINSIQM</sequence>